<accession>A0A1Y0SVE9</accession>
<organism evidence="1 2">
    <name type="scientific">Pseudomonas phage Noxifer</name>
    <dbReference type="NCBI Taxonomy" id="2006684"/>
    <lineage>
        <taxon>Viruses</taxon>
        <taxon>Duplodnaviria</taxon>
        <taxon>Heunggongvirae</taxon>
        <taxon>Uroviricota</taxon>
        <taxon>Caudoviricetes</taxon>
        <taxon>Chimalliviridae</taxon>
        <taxon>Noxifervirus</taxon>
        <taxon>Noxifervirus noxifer</taxon>
    </lineage>
</organism>
<dbReference type="EMBL" id="MF063068">
    <property type="protein sequence ID" value="ARV77501.1"/>
    <property type="molecule type" value="Genomic_DNA"/>
</dbReference>
<reference evidence="1 2" key="1">
    <citation type="submission" date="2017-05" db="EMBL/GenBank/DDBJ databases">
        <authorList>
            <person name="Song R."/>
            <person name="Chenine A.L."/>
            <person name="Ruprecht R.M."/>
        </authorList>
    </citation>
    <scope>NUCLEOTIDE SEQUENCE [LARGE SCALE GENOMIC DNA]</scope>
</reference>
<proteinExistence type="predicted"/>
<name>A0A1Y0SVE9_9CAUD</name>
<sequence>MDIDNWLGENAAMHNESRVPMEQLVLSQEGFFDKAKEFIFGSGKSMKGDDYKPVKLEHTYNFKATITAISRQYGNPTWLGQQRWNTGKIEGGDIRAYLDDIEPNELVAQLTAAADFAVAVHESWLKGVTTYFDNMRPVVRAISTGLTDDNLKNALILMRSIPEPGTYMRQVGRVFPVGDRKIPTSFAMIKPPVVLQQTLKPLTRRDVEATVKTLVAKLEELVGIGDAIFRAGYAVVGDVSTRELIQLSHSKTPKVPKDSKLPLASWVMLSRRLDVPHTYWSSEEFAITRRFLGDVILAACRWIDRSIR</sequence>
<gene>
    <name evidence="1" type="ORF">NOXIFER_336</name>
</gene>
<dbReference type="Proteomes" id="UP000224829">
    <property type="component" value="Segment"/>
</dbReference>
<protein>
    <submittedName>
        <fullName evidence="1">Uncharacterized protein</fullName>
    </submittedName>
</protein>
<keyword evidence="2" id="KW-1185">Reference proteome</keyword>
<evidence type="ECO:0000313" key="1">
    <source>
        <dbReference type="EMBL" id="ARV77501.1"/>
    </source>
</evidence>
<evidence type="ECO:0000313" key="2">
    <source>
        <dbReference type="Proteomes" id="UP000224829"/>
    </source>
</evidence>